<evidence type="ECO:0000313" key="3">
    <source>
        <dbReference type="Proteomes" id="UP000324222"/>
    </source>
</evidence>
<name>A0A5B7CQZ4_PORTR</name>
<evidence type="ECO:0000256" key="1">
    <source>
        <dbReference type="SAM" id="MobiDB-lite"/>
    </source>
</evidence>
<accession>A0A5B7CQZ4</accession>
<gene>
    <name evidence="2" type="ORF">E2C01_003406</name>
</gene>
<comment type="caution">
    <text evidence="2">The sequence shown here is derived from an EMBL/GenBank/DDBJ whole genome shotgun (WGS) entry which is preliminary data.</text>
</comment>
<dbReference type="AlphaFoldDB" id="A0A5B7CQZ4"/>
<organism evidence="2 3">
    <name type="scientific">Portunus trituberculatus</name>
    <name type="common">Swimming crab</name>
    <name type="synonym">Neptunus trituberculatus</name>
    <dbReference type="NCBI Taxonomy" id="210409"/>
    <lineage>
        <taxon>Eukaryota</taxon>
        <taxon>Metazoa</taxon>
        <taxon>Ecdysozoa</taxon>
        <taxon>Arthropoda</taxon>
        <taxon>Crustacea</taxon>
        <taxon>Multicrustacea</taxon>
        <taxon>Malacostraca</taxon>
        <taxon>Eumalacostraca</taxon>
        <taxon>Eucarida</taxon>
        <taxon>Decapoda</taxon>
        <taxon>Pleocyemata</taxon>
        <taxon>Brachyura</taxon>
        <taxon>Eubrachyura</taxon>
        <taxon>Portunoidea</taxon>
        <taxon>Portunidae</taxon>
        <taxon>Portuninae</taxon>
        <taxon>Portunus</taxon>
    </lineage>
</organism>
<dbReference type="EMBL" id="VSRR010000129">
    <property type="protein sequence ID" value="MPC10766.1"/>
    <property type="molecule type" value="Genomic_DNA"/>
</dbReference>
<feature type="compositionally biased region" description="Low complexity" evidence="1">
    <location>
        <begin position="1"/>
        <end position="20"/>
    </location>
</feature>
<sequence>MWRSPATACGGHGAHTASGSRNNRPFTKTLPSAPCPLPVPREPLPLSLLEPVGYSTRAAPTAATPIVLSIKRFLLKTASRRSFTHRSLLPQPPPPDAATAHADGALGAVMARSSAYVNASGGDRSGTRFGSNAGGVRKYYWRLHTCVMRVKRDWTATNNEVPSLVSPGVPRAIARSAECSCKSDSKSSSSRSW</sequence>
<proteinExistence type="predicted"/>
<feature type="compositionally biased region" description="Polar residues" evidence="1">
    <location>
        <begin position="21"/>
        <end position="30"/>
    </location>
</feature>
<dbReference type="Proteomes" id="UP000324222">
    <property type="component" value="Unassembled WGS sequence"/>
</dbReference>
<evidence type="ECO:0000313" key="2">
    <source>
        <dbReference type="EMBL" id="MPC10766.1"/>
    </source>
</evidence>
<reference evidence="2 3" key="1">
    <citation type="submission" date="2019-05" db="EMBL/GenBank/DDBJ databases">
        <title>Another draft genome of Portunus trituberculatus and its Hox gene families provides insights of decapod evolution.</title>
        <authorList>
            <person name="Jeong J.-H."/>
            <person name="Song I."/>
            <person name="Kim S."/>
            <person name="Choi T."/>
            <person name="Kim D."/>
            <person name="Ryu S."/>
            <person name="Kim W."/>
        </authorList>
    </citation>
    <scope>NUCLEOTIDE SEQUENCE [LARGE SCALE GENOMIC DNA]</scope>
    <source>
        <tissue evidence="2">Muscle</tissue>
    </source>
</reference>
<protein>
    <submittedName>
        <fullName evidence="2">Uncharacterized protein</fullName>
    </submittedName>
</protein>
<feature type="region of interest" description="Disordered" evidence="1">
    <location>
        <begin position="1"/>
        <end position="34"/>
    </location>
</feature>
<keyword evidence="3" id="KW-1185">Reference proteome</keyword>